<gene>
    <name evidence="1" type="ORF">ARMGADRAFT_1039521</name>
</gene>
<dbReference type="EMBL" id="KZ293734">
    <property type="protein sequence ID" value="PBK81120.1"/>
    <property type="molecule type" value="Genomic_DNA"/>
</dbReference>
<dbReference type="Proteomes" id="UP000217790">
    <property type="component" value="Unassembled WGS sequence"/>
</dbReference>
<protein>
    <submittedName>
        <fullName evidence="1">Uncharacterized protein</fullName>
    </submittedName>
</protein>
<organism evidence="1 2">
    <name type="scientific">Armillaria gallica</name>
    <name type="common">Bulbous honey fungus</name>
    <name type="synonym">Armillaria bulbosa</name>
    <dbReference type="NCBI Taxonomy" id="47427"/>
    <lineage>
        <taxon>Eukaryota</taxon>
        <taxon>Fungi</taxon>
        <taxon>Dikarya</taxon>
        <taxon>Basidiomycota</taxon>
        <taxon>Agaricomycotina</taxon>
        <taxon>Agaricomycetes</taxon>
        <taxon>Agaricomycetidae</taxon>
        <taxon>Agaricales</taxon>
        <taxon>Marasmiineae</taxon>
        <taxon>Physalacriaceae</taxon>
        <taxon>Armillaria</taxon>
    </lineage>
</organism>
<name>A0A2H3CGZ2_ARMGA</name>
<keyword evidence="2" id="KW-1185">Reference proteome</keyword>
<sequence>MWESNEDSLSVDSEGLDMFSESQRAIPSDIFEMVGSEDGVEIDSFAGQESKPLFLREFRTLGGVSKTSPSCLEIEGVVFDKLQGSDPPPPPFSSSFSSSWKSAALGLPVIKHLNVDMEGIVEINILARSGIEEIAWGASGGAGNLLELLERRALPVEVVG</sequence>
<accession>A0A2H3CGZ2</accession>
<dbReference type="InParanoid" id="A0A2H3CGZ2"/>
<evidence type="ECO:0000313" key="2">
    <source>
        <dbReference type="Proteomes" id="UP000217790"/>
    </source>
</evidence>
<reference evidence="2" key="1">
    <citation type="journal article" date="2017" name="Nat. Ecol. Evol.">
        <title>Genome expansion and lineage-specific genetic innovations in the forest pathogenic fungi Armillaria.</title>
        <authorList>
            <person name="Sipos G."/>
            <person name="Prasanna A.N."/>
            <person name="Walter M.C."/>
            <person name="O'Connor E."/>
            <person name="Balint B."/>
            <person name="Krizsan K."/>
            <person name="Kiss B."/>
            <person name="Hess J."/>
            <person name="Varga T."/>
            <person name="Slot J."/>
            <person name="Riley R."/>
            <person name="Boka B."/>
            <person name="Rigling D."/>
            <person name="Barry K."/>
            <person name="Lee J."/>
            <person name="Mihaltcheva S."/>
            <person name="LaButti K."/>
            <person name="Lipzen A."/>
            <person name="Waldron R."/>
            <person name="Moloney N.M."/>
            <person name="Sperisen C."/>
            <person name="Kredics L."/>
            <person name="Vagvoelgyi C."/>
            <person name="Patrignani A."/>
            <person name="Fitzpatrick D."/>
            <person name="Nagy I."/>
            <person name="Doyle S."/>
            <person name="Anderson J.B."/>
            <person name="Grigoriev I.V."/>
            <person name="Gueldener U."/>
            <person name="Muensterkoetter M."/>
            <person name="Nagy L.G."/>
        </authorList>
    </citation>
    <scope>NUCLEOTIDE SEQUENCE [LARGE SCALE GENOMIC DNA]</scope>
    <source>
        <strain evidence="2">Ar21-2</strain>
    </source>
</reference>
<proteinExistence type="predicted"/>
<evidence type="ECO:0000313" key="1">
    <source>
        <dbReference type="EMBL" id="PBK81120.1"/>
    </source>
</evidence>
<dbReference type="AlphaFoldDB" id="A0A2H3CGZ2"/>